<comment type="caution">
    <text evidence="2">The sequence shown here is derived from an EMBL/GenBank/DDBJ whole genome shotgun (WGS) entry which is preliminary data.</text>
</comment>
<dbReference type="RefSeq" id="WP_073597996.1">
    <property type="nucleotide sequence ID" value="NZ_MRCB01000001.1"/>
</dbReference>
<evidence type="ECO:0000256" key="1">
    <source>
        <dbReference type="SAM" id="MobiDB-lite"/>
    </source>
</evidence>
<evidence type="ECO:0000313" key="2">
    <source>
        <dbReference type="EMBL" id="OKH26867.1"/>
    </source>
</evidence>
<name>A0A1U7HTG1_9CYAN</name>
<dbReference type="AlphaFoldDB" id="A0A1U7HTG1"/>
<feature type="region of interest" description="Disordered" evidence="1">
    <location>
        <begin position="77"/>
        <end position="99"/>
    </location>
</feature>
<sequence length="99" mass="10886">MIISDLNYLEIVDQATGIVGGGGVRFDSNIRKRKDLDVRSRIDIDKRVNARANFNGNFAFVEGVADAQGRDTFTEIEGGTQTVENRSSESFLESASISR</sequence>
<organism evidence="2 3">
    <name type="scientific">Hydrococcus rivularis NIES-593</name>
    <dbReference type="NCBI Taxonomy" id="1921803"/>
    <lineage>
        <taxon>Bacteria</taxon>
        <taxon>Bacillati</taxon>
        <taxon>Cyanobacteriota</taxon>
        <taxon>Cyanophyceae</taxon>
        <taxon>Pleurocapsales</taxon>
        <taxon>Hydrococcaceae</taxon>
        <taxon>Hydrococcus</taxon>
    </lineage>
</organism>
<accession>A0A1U7HTG1</accession>
<feature type="compositionally biased region" description="Low complexity" evidence="1">
    <location>
        <begin position="88"/>
        <end position="99"/>
    </location>
</feature>
<gene>
    <name evidence="2" type="ORF">NIES593_02195</name>
</gene>
<protein>
    <submittedName>
        <fullName evidence="2">Uncharacterized protein</fullName>
    </submittedName>
</protein>
<keyword evidence="3" id="KW-1185">Reference proteome</keyword>
<reference evidence="2 3" key="1">
    <citation type="submission" date="2016-11" db="EMBL/GenBank/DDBJ databases">
        <title>Draft Genome Sequences of Nine Cyanobacterial Strains from Diverse Habitats.</title>
        <authorList>
            <person name="Zhu T."/>
            <person name="Hou S."/>
            <person name="Lu X."/>
            <person name="Hess W.R."/>
        </authorList>
    </citation>
    <scope>NUCLEOTIDE SEQUENCE [LARGE SCALE GENOMIC DNA]</scope>
    <source>
        <strain evidence="2 3">NIES-593</strain>
    </source>
</reference>
<dbReference type="Proteomes" id="UP000186868">
    <property type="component" value="Unassembled WGS sequence"/>
</dbReference>
<dbReference type="EMBL" id="MRCB01000001">
    <property type="protein sequence ID" value="OKH26867.1"/>
    <property type="molecule type" value="Genomic_DNA"/>
</dbReference>
<proteinExistence type="predicted"/>
<evidence type="ECO:0000313" key="3">
    <source>
        <dbReference type="Proteomes" id="UP000186868"/>
    </source>
</evidence>